<evidence type="ECO:0000313" key="3">
    <source>
        <dbReference type="EMBL" id="MBI3127162.1"/>
    </source>
</evidence>
<protein>
    <submittedName>
        <fullName evidence="3">Uncharacterized protein</fullName>
    </submittedName>
</protein>
<dbReference type="Pfam" id="PF09656">
    <property type="entry name" value="PGPGW"/>
    <property type="match status" value="1"/>
</dbReference>
<comment type="caution">
    <text evidence="3">The sequence shown here is derived from an EMBL/GenBank/DDBJ whole genome shotgun (WGS) entry which is preliminary data.</text>
</comment>
<feature type="transmembrane region" description="Helical" evidence="2">
    <location>
        <begin position="29"/>
        <end position="47"/>
    </location>
</feature>
<gene>
    <name evidence="3" type="ORF">HYZ11_06130</name>
</gene>
<evidence type="ECO:0000256" key="2">
    <source>
        <dbReference type="SAM" id="Phobius"/>
    </source>
</evidence>
<keyword evidence="2" id="KW-1133">Transmembrane helix</keyword>
<feature type="region of interest" description="Disordered" evidence="1">
    <location>
        <begin position="1"/>
        <end position="20"/>
    </location>
</feature>
<sequence length="92" mass="10392">MPPHRQSRSGESGPAGGLRRGFEWLKKPSLFWLRVPLGLLLTISGFAGFLPIVGFWMIPLGLSLLAVDFPPAKRLMERLNRLGGRLRGKWRR</sequence>
<evidence type="ECO:0000313" key="4">
    <source>
        <dbReference type="Proteomes" id="UP000782312"/>
    </source>
</evidence>
<keyword evidence="2" id="KW-0472">Membrane</keyword>
<dbReference type="InterPro" id="IPR019099">
    <property type="entry name" value="Uncharacterised_PGPGW_TM"/>
</dbReference>
<dbReference type="AlphaFoldDB" id="A0A932HXN2"/>
<evidence type="ECO:0000256" key="1">
    <source>
        <dbReference type="SAM" id="MobiDB-lite"/>
    </source>
</evidence>
<accession>A0A932HXN2</accession>
<reference evidence="3" key="1">
    <citation type="submission" date="2020-07" db="EMBL/GenBank/DDBJ databases">
        <title>Huge and variable diversity of episymbiotic CPR bacteria and DPANN archaea in groundwater ecosystems.</title>
        <authorList>
            <person name="He C.Y."/>
            <person name="Keren R."/>
            <person name="Whittaker M."/>
            <person name="Farag I.F."/>
            <person name="Doudna J."/>
            <person name="Cate J.H.D."/>
            <person name="Banfield J.F."/>
        </authorList>
    </citation>
    <scope>NUCLEOTIDE SEQUENCE</scope>
    <source>
        <strain evidence="3">NC_groundwater_763_Ag_S-0.2um_68_21</strain>
    </source>
</reference>
<keyword evidence="2" id="KW-0812">Transmembrane</keyword>
<organism evidence="3 4">
    <name type="scientific">Tectimicrobiota bacterium</name>
    <dbReference type="NCBI Taxonomy" id="2528274"/>
    <lineage>
        <taxon>Bacteria</taxon>
        <taxon>Pseudomonadati</taxon>
        <taxon>Nitrospinota/Tectimicrobiota group</taxon>
        <taxon>Candidatus Tectimicrobiota</taxon>
    </lineage>
</organism>
<name>A0A932HXN2_UNCTE</name>
<dbReference type="Proteomes" id="UP000782312">
    <property type="component" value="Unassembled WGS sequence"/>
</dbReference>
<proteinExistence type="predicted"/>
<dbReference type="EMBL" id="JACPUR010000016">
    <property type="protein sequence ID" value="MBI3127162.1"/>
    <property type="molecule type" value="Genomic_DNA"/>
</dbReference>